<dbReference type="AlphaFoldDB" id="A0A7W9S0J7"/>
<evidence type="ECO:0000313" key="2">
    <source>
        <dbReference type="EMBL" id="MBB6011891.1"/>
    </source>
</evidence>
<evidence type="ECO:0000313" key="3">
    <source>
        <dbReference type="Proteomes" id="UP000533306"/>
    </source>
</evidence>
<protein>
    <submittedName>
        <fullName evidence="2">Uncharacterized protein</fullName>
    </submittedName>
</protein>
<keyword evidence="1" id="KW-0472">Membrane</keyword>
<dbReference type="RefSeq" id="WP_183827406.1">
    <property type="nucleotide sequence ID" value="NZ_JACHEU010000001.1"/>
</dbReference>
<comment type="caution">
    <text evidence="2">The sequence shown here is derived from an EMBL/GenBank/DDBJ whole genome shotgun (WGS) entry which is preliminary data.</text>
</comment>
<feature type="transmembrane region" description="Helical" evidence="1">
    <location>
        <begin position="9"/>
        <end position="31"/>
    </location>
</feature>
<evidence type="ECO:0000256" key="1">
    <source>
        <dbReference type="SAM" id="Phobius"/>
    </source>
</evidence>
<organism evidence="2 3">
    <name type="scientific">Aquamicrobium lusatiense</name>
    <dbReference type="NCBI Taxonomy" id="89772"/>
    <lineage>
        <taxon>Bacteria</taxon>
        <taxon>Pseudomonadati</taxon>
        <taxon>Pseudomonadota</taxon>
        <taxon>Alphaproteobacteria</taxon>
        <taxon>Hyphomicrobiales</taxon>
        <taxon>Phyllobacteriaceae</taxon>
        <taxon>Aquamicrobium</taxon>
    </lineage>
</organism>
<gene>
    <name evidence="2" type="ORF">HNR59_001236</name>
</gene>
<dbReference type="Proteomes" id="UP000533306">
    <property type="component" value="Unassembled WGS sequence"/>
</dbReference>
<accession>A0A7W9S0J7</accession>
<reference evidence="2 3" key="1">
    <citation type="submission" date="2020-08" db="EMBL/GenBank/DDBJ databases">
        <title>Genomic Encyclopedia of Type Strains, Phase IV (KMG-IV): sequencing the most valuable type-strain genomes for metagenomic binning, comparative biology and taxonomic classification.</title>
        <authorList>
            <person name="Goeker M."/>
        </authorList>
    </citation>
    <scope>NUCLEOTIDE SEQUENCE [LARGE SCALE GENOMIC DNA]</scope>
    <source>
        <strain evidence="2 3">DSM 11099</strain>
    </source>
</reference>
<sequence length="173" mass="18625">MTVRSKARAYFDVLVGLVGVAAGAISVWQFVLPTQRQDAYLEGKKEIAAEVVMALSEAGFNTNPAETALQDGKYSEAVTLATQATLAPPVATIPDQPFKLRDGEVIDLPSGDMLSFRFVSSPEKIVIVAGDEKSPAIRRGESYVHSGGCQIDYIDLETEGYSNHTATLRAKCE</sequence>
<keyword evidence="1" id="KW-1133">Transmembrane helix</keyword>
<proteinExistence type="predicted"/>
<dbReference type="EMBL" id="JACHEU010000001">
    <property type="protein sequence ID" value="MBB6011891.1"/>
    <property type="molecule type" value="Genomic_DNA"/>
</dbReference>
<name>A0A7W9S0J7_9HYPH</name>
<keyword evidence="1" id="KW-0812">Transmembrane</keyword>
<keyword evidence="3" id="KW-1185">Reference proteome</keyword>